<comment type="similarity">
    <text evidence="1">Belongs to the protease inhibitor I9 family.</text>
</comment>
<protein>
    <recommendedName>
        <fullName evidence="2">Inhibitor I9 domain-containing protein</fullName>
    </recommendedName>
</protein>
<evidence type="ECO:0000256" key="1">
    <source>
        <dbReference type="ARBA" id="ARBA00038069"/>
    </source>
</evidence>
<dbReference type="Proteomes" id="UP000605846">
    <property type="component" value="Unassembled WGS sequence"/>
</dbReference>
<dbReference type="OrthoDB" id="5518345at2759"/>
<dbReference type="FunFam" id="3.30.70.80:FF:000005">
    <property type="entry name" value="Proteinase inhibitor I2B"/>
    <property type="match status" value="1"/>
</dbReference>
<dbReference type="GO" id="GO:0004866">
    <property type="term" value="F:endopeptidase inhibitor activity"/>
    <property type="evidence" value="ECO:0007669"/>
    <property type="project" value="UniProtKB-ARBA"/>
</dbReference>
<evidence type="ECO:0000259" key="2">
    <source>
        <dbReference type="Pfam" id="PF05922"/>
    </source>
</evidence>
<keyword evidence="4" id="KW-1185">Reference proteome</keyword>
<dbReference type="InterPro" id="IPR010259">
    <property type="entry name" value="S8pro/Inhibitor_I9"/>
</dbReference>
<organism evidence="3 4">
    <name type="scientific">Apophysomyces ossiformis</name>
    <dbReference type="NCBI Taxonomy" id="679940"/>
    <lineage>
        <taxon>Eukaryota</taxon>
        <taxon>Fungi</taxon>
        <taxon>Fungi incertae sedis</taxon>
        <taxon>Mucoromycota</taxon>
        <taxon>Mucoromycotina</taxon>
        <taxon>Mucoromycetes</taxon>
        <taxon>Mucorales</taxon>
        <taxon>Mucorineae</taxon>
        <taxon>Mucoraceae</taxon>
        <taxon>Apophysomyces</taxon>
    </lineage>
</organism>
<dbReference type="GO" id="GO:0042144">
    <property type="term" value="P:vacuole fusion, non-autophagic"/>
    <property type="evidence" value="ECO:0007669"/>
    <property type="project" value="TreeGrafter"/>
</dbReference>
<reference evidence="3" key="1">
    <citation type="submission" date="2020-01" db="EMBL/GenBank/DDBJ databases">
        <title>Genome Sequencing of Three Apophysomyces-Like Fungal Strains Confirms a Novel Fungal Genus in the Mucoromycota with divergent Burkholderia-like Endosymbiotic Bacteria.</title>
        <authorList>
            <person name="Stajich J.E."/>
            <person name="Macias A.M."/>
            <person name="Carter-House D."/>
            <person name="Lovett B."/>
            <person name="Kasson L.R."/>
            <person name="Berry K."/>
            <person name="Grigoriev I."/>
            <person name="Chang Y."/>
            <person name="Spatafora J."/>
            <person name="Kasson M.T."/>
        </authorList>
    </citation>
    <scope>NUCLEOTIDE SEQUENCE</scope>
    <source>
        <strain evidence="3">NRRL A-21654</strain>
    </source>
</reference>
<dbReference type="PANTHER" id="PTHR28288:SF2">
    <property type="entry name" value="PROTEASE B INHIBITOR 2"/>
    <property type="match status" value="1"/>
</dbReference>
<accession>A0A8H7BTS9</accession>
<dbReference type="AlphaFoldDB" id="A0A8H7BTS9"/>
<evidence type="ECO:0000313" key="3">
    <source>
        <dbReference type="EMBL" id="KAF7730254.1"/>
    </source>
</evidence>
<dbReference type="PANTHER" id="PTHR28288">
    <property type="entry name" value="PROTEASE B INHIBITOR 2"/>
    <property type="match status" value="1"/>
</dbReference>
<dbReference type="SUPFAM" id="SSF54897">
    <property type="entry name" value="Protease propeptides/inhibitors"/>
    <property type="match status" value="1"/>
</dbReference>
<dbReference type="EMBL" id="JABAYA010000017">
    <property type="protein sequence ID" value="KAF7730254.1"/>
    <property type="molecule type" value="Genomic_DNA"/>
</dbReference>
<dbReference type="Pfam" id="PF05922">
    <property type="entry name" value="Inhibitor_I9"/>
    <property type="match status" value="1"/>
</dbReference>
<dbReference type="InterPro" id="IPR052471">
    <property type="entry name" value="PBI_I9"/>
</dbReference>
<comment type="caution">
    <text evidence="3">The sequence shown here is derived from an EMBL/GenBank/DDBJ whole genome shotgun (WGS) entry which is preliminary data.</text>
</comment>
<sequence>MSSNYIVTFKRDTPDDVIEEHIKQTEASGAKITHRYPAIKGFAVEVPDSVVSTLSLASPHVDSVEADGEVTTQGAKLLSA</sequence>
<dbReference type="Gene3D" id="3.30.70.80">
    <property type="entry name" value="Peptidase S8 propeptide/proteinase inhibitor I9"/>
    <property type="match status" value="1"/>
</dbReference>
<name>A0A8H7BTS9_9FUNG</name>
<evidence type="ECO:0000313" key="4">
    <source>
        <dbReference type="Proteomes" id="UP000605846"/>
    </source>
</evidence>
<dbReference type="InterPro" id="IPR037045">
    <property type="entry name" value="S8pro/Inhibitor_I9_sf"/>
</dbReference>
<gene>
    <name evidence="3" type="ORF">EC973_002497</name>
</gene>
<feature type="domain" description="Inhibitor I9" evidence="2">
    <location>
        <begin position="4"/>
        <end position="72"/>
    </location>
</feature>
<proteinExistence type="inferred from homology"/>